<feature type="compositionally biased region" description="Polar residues" evidence="1">
    <location>
        <begin position="176"/>
        <end position="189"/>
    </location>
</feature>
<dbReference type="Gene3D" id="3.30.1150.10">
    <property type="match status" value="1"/>
</dbReference>
<evidence type="ECO:0000313" key="3">
    <source>
        <dbReference type="Proteomes" id="UP000376575"/>
    </source>
</evidence>
<feature type="region of interest" description="Disordered" evidence="1">
    <location>
        <begin position="154"/>
        <end position="193"/>
    </location>
</feature>
<feature type="compositionally biased region" description="Low complexity" evidence="1">
    <location>
        <begin position="210"/>
        <end position="225"/>
    </location>
</feature>
<feature type="region of interest" description="Disordered" evidence="1">
    <location>
        <begin position="384"/>
        <end position="507"/>
    </location>
</feature>
<evidence type="ECO:0000313" key="2">
    <source>
        <dbReference type="EMBL" id="GEA26934.1"/>
    </source>
</evidence>
<gene>
    <name evidence="2" type="ORF">MiAbW_01494</name>
</gene>
<dbReference type="AlphaFoldDB" id="A0A5J4F8F4"/>
<feature type="compositionally biased region" description="Low complexity" evidence="1">
    <location>
        <begin position="69"/>
        <end position="92"/>
    </location>
</feature>
<name>A0A5J4F8F4_MICAE</name>
<protein>
    <submittedName>
        <fullName evidence="2">Uncharacterized protein</fullName>
    </submittedName>
</protein>
<comment type="caution">
    <text evidence="2">The sequence shown here is derived from an EMBL/GenBank/DDBJ whole genome shotgun (WGS) entry which is preliminary data.</text>
</comment>
<dbReference type="SUPFAM" id="SSF74653">
    <property type="entry name" value="TolA/TonB C-terminal domain"/>
    <property type="match status" value="1"/>
</dbReference>
<sequence>MTSSYFGLETEENKLINSNNLSFAASLGIHGLLLAIILPNFLNNPAQEPKKELRNVNLIELNSLEQSRLPNLDPSLSSLPELPNPNSSSSSLPPLPPMDGIHNSTLPPLPSVSSLPPLPPLPSLPALPPLSSLPPVNIYSPPMASIPSLGRLPIPRNFPTSTPSLPSPPSVPTLPDNNNLPRETNNQQVRPYFDPYQDNLTLDRLRNSPLSASQQAQQQLNNSLARTPDPNGQSPIDEQRRQQLMWEMRERLRSLEADKSNTSNEEARRNQVDWLARVQKSNPNALNELNQPNQGSRGITTVNLTGNYPATACSRQLAGTAVYGVTVDSQGRLSSEPQLIKSAGFPIFNQQGAREVRLTRFNNPSGESRIYQVSVSFAPNPEVCRGTIANPPKPEGSNLNTRNSPPATPAIEPPLRPNQPPQPAVSPQPDNVKPPATPGTNPAQTQPEAPKDAIIEEKAPETPPQTPALNQPEVSPASPPTSQNPQPLGEEVLPPSPPAEAKVEPES</sequence>
<reference evidence="2 3" key="1">
    <citation type="journal article" date="2019" name="FEMS Microbiol. Lett.">
        <title>A novel salt-tolerant genotype illuminates the sucrose gene evolution in freshwater bloom-forming cyanobacterium Microcystis aeruginosa.</title>
        <authorList>
            <person name="Tanabe Y."/>
            <person name="Yamaguchi H."/>
            <person name="Sano T."/>
            <person name="Kawachi M."/>
        </authorList>
    </citation>
    <scope>NUCLEOTIDE SEQUENCE [LARGE SCALE GENOMIC DNA]</scope>
    <source>
        <strain evidence="2 3">NIES-4325</strain>
    </source>
</reference>
<feature type="compositionally biased region" description="Polar residues" evidence="1">
    <location>
        <begin position="438"/>
        <end position="447"/>
    </location>
</feature>
<proteinExistence type="predicted"/>
<feature type="compositionally biased region" description="Pro residues" evidence="1">
    <location>
        <begin position="406"/>
        <end position="426"/>
    </location>
</feature>
<feature type="region of interest" description="Disordered" evidence="1">
    <location>
        <begin position="210"/>
        <end position="237"/>
    </location>
</feature>
<feature type="region of interest" description="Disordered" evidence="1">
    <location>
        <begin position="69"/>
        <end position="108"/>
    </location>
</feature>
<dbReference type="EMBL" id="BJKP01000010">
    <property type="protein sequence ID" value="GEA26934.1"/>
    <property type="molecule type" value="Genomic_DNA"/>
</dbReference>
<accession>A0A5J4F8F4</accession>
<evidence type="ECO:0000256" key="1">
    <source>
        <dbReference type="SAM" id="MobiDB-lite"/>
    </source>
</evidence>
<organism evidence="2 3">
    <name type="scientific">Microcystis aeruginosa NIES-4325</name>
    <dbReference type="NCBI Taxonomy" id="2569534"/>
    <lineage>
        <taxon>Bacteria</taxon>
        <taxon>Bacillati</taxon>
        <taxon>Cyanobacteriota</taxon>
        <taxon>Cyanophyceae</taxon>
        <taxon>Oscillatoriophycideae</taxon>
        <taxon>Chroococcales</taxon>
        <taxon>Microcystaceae</taxon>
        <taxon>Microcystis</taxon>
    </lineage>
</organism>
<dbReference type="Proteomes" id="UP000376575">
    <property type="component" value="Unassembled WGS sequence"/>
</dbReference>
<feature type="compositionally biased region" description="Basic and acidic residues" evidence="1">
    <location>
        <begin position="449"/>
        <end position="460"/>
    </location>
</feature>
<dbReference type="RefSeq" id="WP_151695624.1">
    <property type="nucleotide sequence ID" value="NZ_BJKP01000010.1"/>
</dbReference>